<gene>
    <name evidence="5" type="ORF">VSH64_12870</name>
</gene>
<dbReference type="PANTHER" id="PTHR30349:SF41">
    <property type="entry name" value="INTEGRASE_RECOMBINASE PROTEIN MJ0367-RELATED"/>
    <property type="match status" value="1"/>
</dbReference>
<evidence type="ECO:0000256" key="3">
    <source>
        <dbReference type="ARBA" id="ARBA00023172"/>
    </source>
</evidence>
<dbReference type="Pfam" id="PF00589">
    <property type="entry name" value="Phage_integrase"/>
    <property type="match status" value="1"/>
</dbReference>
<sequence>MSEIASLEPASKTGYPHRGATDVWPGVEDPTALLDAIADWLAGYGNQATRRTYAEGLGLPVTAADLTEWATPGLHPITTDANTTQSTTTQSTTTDAANPDRWRTAVLHYADALHLTPKPTTTTTATAPPPAPRGRLRAHHWFRWCVTRGLDPTAATSTDVKSWLDTLAGADAAPATRDRMLATVKALYGYLADTGIVTGNPAALNRRRLGLAVAASSTSGTVTLTTRQVRALYTTAGTTRRGASPVDTARAVAVVALFTLGLRVSELCGLDRGDLHVTRGRRALRVLGKGGKTRVVYLSVPAENALMSYLSARDAAAASSETTVERRTQPRHAPPSPLLLTRTGNRYQRQAIWQLLRRITAAGGAELEPIAGAMHPHALRHFYVTTAVEAGAQLVHVQADVGHSSIDTTQQTYDHAARAPERSAVDLVAGSWFPEDA</sequence>
<organism evidence="5 6">
    <name type="scientific">Amycolatopsis rhabdoformis</name>
    <dbReference type="NCBI Taxonomy" id="1448059"/>
    <lineage>
        <taxon>Bacteria</taxon>
        <taxon>Bacillati</taxon>
        <taxon>Actinomycetota</taxon>
        <taxon>Actinomycetes</taxon>
        <taxon>Pseudonocardiales</taxon>
        <taxon>Pseudonocardiaceae</taxon>
        <taxon>Amycolatopsis</taxon>
    </lineage>
</organism>
<dbReference type="PROSITE" id="PS51898">
    <property type="entry name" value="TYR_RECOMBINASE"/>
    <property type="match status" value="1"/>
</dbReference>
<dbReference type="InterPro" id="IPR002104">
    <property type="entry name" value="Integrase_catalytic"/>
</dbReference>
<reference evidence="5 6" key="1">
    <citation type="journal article" date="2015" name="Int. J. Syst. Evol. Microbiol.">
        <title>Amycolatopsis rhabdoformis sp. nov., an actinomycete isolated from a tropical forest soil.</title>
        <authorList>
            <person name="Souza W.R."/>
            <person name="Silva R.E."/>
            <person name="Goodfellow M."/>
            <person name="Busarakam K."/>
            <person name="Figueiro F.S."/>
            <person name="Ferreira D."/>
            <person name="Rodrigues-Filho E."/>
            <person name="Moraes L.A.B."/>
            <person name="Zucchi T.D."/>
        </authorList>
    </citation>
    <scope>NUCLEOTIDE SEQUENCE [LARGE SCALE GENOMIC DNA]</scope>
    <source>
        <strain evidence="5 6">NCIMB 14900</strain>
    </source>
</reference>
<name>A0ABZ1IEZ7_9PSEU</name>
<evidence type="ECO:0000259" key="4">
    <source>
        <dbReference type="PROSITE" id="PS51898"/>
    </source>
</evidence>
<dbReference type="SUPFAM" id="SSF56349">
    <property type="entry name" value="DNA breaking-rejoining enzymes"/>
    <property type="match status" value="1"/>
</dbReference>
<dbReference type="InterPro" id="IPR011010">
    <property type="entry name" value="DNA_brk_join_enz"/>
</dbReference>
<dbReference type="PANTHER" id="PTHR30349">
    <property type="entry name" value="PHAGE INTEGRASE-RELATED"/>
    <property type="match status" value="1"/>
</dbReference>
<keyword evidence="2" id="KW-0238">DNA-binding</keyword>
<dbReference type="InterPro" id="IPR010998">
    <property type="entry name" value="Integrase_recombinase_N"/>
</dbReference>
<dbReference type="Gene3D" id="1.10.150.130">
    <property type="match status" value="1"/>
</dbReference>
<evidence type="ECO:0000256" key="1">
    <source>
        <dbReference type="ARBA" id="ARBA00008857"/>
    </source>
</evidence>
<feature type="domain" description="Tyr recombinase" evidence="4">
    <location>
        <begin position="219"/>
        <end position="426"/>
    </location>
</feature>
<proteinExistence type="inferred from homology"/>
<keyword evidence="6" id="KW-1185">Reference proteome</keyword>
<dbReference type="InterPro" id="IPR050090">
    <property type="entry name" value="Tyrosine_recombinase_XerCD"/>
</dbReference>
<keyword evidence="3" id="KW-0233">DNA recombination</keyword>
<accession>A0ABZ1IEZ7</accession>
<dbReference type="EMBL" id="CP142149">
    <property type="protein sequence ID" value="WSE32997.1"/>
    <property type="molecule type" value="Genomic_DNA"/>
</dbReference>
<evidence type="ECO:0000313" key="6">
    <source>
        <dbReference type="Proteomes" id="UP001330812"/>
    </source>
</evidence>
<dbReference type="InterPro" id="IPR013762">
    <property type="entry name" value="Integrase-like_cat_sf"/>
</dbReference>
<evidence type="ECO:0000313" key="5">
    <source>
        <dbReference type="EMBL" id="WSE32997.1"/>
    </source>
</evidence>
<dbReference type="RefSeq" id="WP_326835804.1">
    <property type="nucleotide sequence ID" value="NZ_CP142149.1"/>
</dbReference>
<comment type="similarity">
    <text evidence="1">Belongs to the 'phage' integrase family.</text>
</comment>
<dbReference type="Gene3D" id="1.10.443.10">
    <property type="entry name" value="Intergrase catalytic core"/>
    <property type="match status" value="1"/>
</dbReference>
<dbReference type="Proteomes" id="UP001330812">
    <property type="component" value="Chromosome"/>
</dbReference>
<evidence type="ECO:0000256" key="2">
    <source>
        <dbReference type="ARBA" id="ARBA00023125"/>
    </source>
</evidence>
<protein>
    <submittedName>
        <fullName evidence="5">Tyrosine-type recombinase/integrase</fullName>
    </submittedName>
</protein>